<dbReference type="RefSeq" id="WP_263338672.1">
    <property type="nucleotide sequence ID" value="NZ_JAGSYH010000004.1"/>
</dbReference>
<evidence type="ECO:0000256" key="5">
    <source>
        <dbReference type="ARBA" id="ARBA00022989"/>
    </source>
</evidence>
<evidence type="ECO:0000256" key="6">
    <source>
        <dbReference type="ARBA" id="ARBA00023136"/>
    </source>
</evidence>
<dbReference type="PRINTS" id="PR01837">
    <property type="entry name" value="MGTCSAPBPROT"/>
</dbReference>
<comment type="caution">
    <text evidence="9">The sequence shown here is derived from an EMBL/GenBank/DDBJ whole genome shotgun (WGS) entry which is preliminary data.</text>
</comment>
<feature type="domain" description="MgtC/SapB/SrpB/YhiD N-terminal" evidence="8">
    <location>
        <begin position="35"/>
        <end position="155"/>
    </location>
</feature>
<evidence type="ECO:0000313" key="9">
    <source>
        <dbReference type="EMBL" id="MFC5862272.1"/>
    </source>
</evidence>
<sequence length="244" mass="26507">MISQAAIHATVMLMQPFNFGDLEQKLMSNEAVFRLLVACVFGALIGIEREWKNKSAGVRTNLLICMGCAFFTQMSPILAGDNGNNRGQVAANIVQGIGFLGAGLILHNRNRVSGLASAASIFVVASIGMACGAGLFLPAAIATGIVLAALWLVGIVEWRINLKTYPLIYEARGTDSARMMTSILDAMDLENQHLEGVERDTIGIIERACFTVQTSKRGHERLRKRLAEEPAIDALKTFRDPEED</sequence>
<keyword evidence="5 7" id="KW-1133">Transmembrane helix</keyword>
<dbReference type="Pfam" id="PF02308">
    <property type="entry name" value="MgtC"/>
    <property type="match status" value="1"/>
</dbReference>
<protein>
    <submittedName>
        <fullName evidence="9">MgtC/SapB family protein</fullName>
    </submittedName>
</protein>
<keyword evidence="6 7" id="KW-0472">Membrane</keyword>
<dbReference type="InterPro" id="IPR003416">
    <property type="entry name" value="MgtC/SapB/SrpB/YhiD_fam"/>
</dbReference>
<evidence type="ECO:0000256" key="1">
    <source>
        <dbReference type="ARBA" id="ARBA00004651"/>
    </source>
</evidence>
<keyword evidence="10" id="KW-1185">Reference proteome</keyword>
<feature type="transmembrane region" description="Helical" evidence="7">
    <location>
        <begin position="113"/>
        <end position="130"/>
    </location>
</feature>
<organism evidence="9 10">
    <name type="scientific">Acidicapsa dinghuensis</name>
    <dbReference type="NCBI Taxonomy" id="2218256"/>
    <lineage>
        <taxon>Bacteria</taxon>
        <taxon>Pseudomonadati</taxon>
        <taxon>Acidobacteriota</taxon>
        <taxon>Terriglobia</taxon>
        <taxon>Terriglobales</taxon>
        <taxon>Acidobacteriaceae</taxon>
        <taxon>Acidicapsa</taxon>
    </lineage>
</organism>
<keyword evidence="4 7" id="KW-0812">Transmembrane</keyword>
<evidence type="ECO:0000256" key="4">
    <source>
        <dbReference type="ARBA" id="ARBA00022692"/>
    </source>
</evidence>
<feature type="transmembrane region" description="Helical" evidence="7">
    <location>
        <begin position="60"/>
        <end position="77"/>
    </location>
</feature>
<comment type="subcellular location">
    <subcellularLocation>
        <location evidence="1">Cell membrane</location>
        <topology evidence="1">Multi-pass membrane protein</topology>
    </subcellularLocation>
</comment>
<dbReference type="Proteomes" id="UP001596091">
    <property type="component" value="Unassembled WGS sequence"/>
</dbReference>
<comment type="similarity">
    <text evidence="2">Belongs to the MgtC/SapB family.</text>
</comment>
<evidence type="ECO:0000313" key="10">
    <source>
        <dbReference type="Proteomes" id="UP001596091"/>
    </source>
</evidence>
<evidence type="ECO:0000256" key="2">
    <source>
        <dbReference type="ARBA" id="ARBA00009298"/>
    </source>
</evidence>
<dbReference type="PANTHER" id="PTHR33778:SF1">
    <property type="entry name" value="MAGNESIUM TRANSPORTER YHID-RELATED"/>
    <property type="match status" value="1"/>
</dbReference>
<gene>
    <name evidence="9" type="ORF">ACFPT7_08200</name>
</gene>
<feature type="transmembrane region" description="Helical" evidence="7">
    <location>
        <begin position="136"/>
        <end position="156"/>
    </location>
</feature>
<feature type="transmembrane region" description="Helical" evidence="7">
    <location>
        <begin position="31"/>
        <end position="48"/>
    </location>
</feature>
<name>A0ABW1EG78_9BACT</name>
<evidence type="ECO:0000256" key="3">
    <source>
        <dbReference type="ARBA" id="ARBA00022475"/>
    </source>
</evidence>
<keyword evidence="3" id="KW-1003">Cell membrane</keyword>
<feature type="transmembrane region" description="Helical" evidence="7">
    <location>
        <begin position="89"/>
        <end position="106"/>
    </location>
</feature>
<evidence type="ECO:0000259" key="8">
    <source>
        <dbReference type="Pfam" id="PF02308"/>
    </source>
</evidence>
<reference evidence="10" key="1">
    <citation type="journal article" date="2019" name="Int. J. Syst. Evol. Microbiol.">
        <title>The Global Catalogue of Microorganisms (GCM) 10K type strain sequencing project: providing services to taxonomists for standard genome sequencing and annotation.</title>
        <authorList>
            <consortium name="The Broad Institute Genomics Platform"/>
            <consortium name="The Broad Institute Genome Sequencing Center for Infectious Disease"/>
            <person name="Wu L."/>
            <person name="Ma J."/>
        </authorList>
    </citation>
    <scope>NUCLEOTIDE SEQUENCE [LARGE SCALE GENOMIC DNA]</scope>
    <source>
        <strain evidence="10">JCM 4087</strain>
    </source>
</reference>
<dbReference type="PANTHER" id="PTHR33778">
    <property type="entry name" value="PROTEIN MGTC"/>
    <property type="match status" value="1"/>
</dbReference>
<dbReference type="EMBL" id="JBHSPH010000002">
    <property type="protein sequence ID" value="MFC5862272.1"/>
    <property type="molecule type" value="Genomic_DNA"/>
</dbReference>
<dbReference type="InterPro" id="IPR049177">
    <property type="entry name" value="MgtC_SapB_SrpB_YhiD_N"/>
</dbReference>
<accession>A0ABW1EG78</accession>
<evidence type="ECO:0000256" key="7">
    <source>
        <dbReference type="SAM" id="Phobius"/>
    </source>
</evidence>
<proteinExistence type="inferred from homology"/>